<dbReference type="EMBL" id="NHYD01002771">
    <property type="protein sequence ID" value="PPQ85023.1"/>
    <property type="molecule type" value="Genomic_DNA"/>
</dbReference>
<evidence type="ECO:0000259" key="9">
    <source>
        <dbReference type="SMART" id="SM00813"/>
    </source>
</evidence>
<name>A0A409X2N6_PSICY</name>
<dbReference type="InterPro" id="IPR055235">
    <property type="entry name" value="ASD1_cat"/>
</dbReference>
<dbReference type="PANTHER" id="PTHR31776:SF0">
    <property type="entry name" value="ALPHA-L-ARABINOFURANOSIDASE 1"/>
    <property type="match status" value="1"/>
</dbReference>
<keyword evidence="5 8" id="KW-0732">Signal</keyword>
<dbReference type="STRING" id="93625.A0A409X2N6"/>
<dbReference type="Gene3D" id="2.60.120.260">
    <property type="entry name" value="Galactose-binding domain-like"/>
    <property type="match status" value="1"/>
</dbReference>
<dbReference type="GO" id="GO:0046556">
    <property type="term" value="F:alpha-L-arabinofuranosidase activity"/>
    <property type="evidence" value="ECO:0007669"/>
    <property type="project" value="UniProtKB-EC"/>
</dbReference>
<protein>
    <recommendedName>
        <fullName evidence="4">non-reducing end alpha-L-arabinofuranosidase</fullName>
        <ecNumber evidence="4">3.2.1.55</ecNumber>
    </recommendedName>
</protein>
<dbReference type="PANTHER" id="PTHR31776">
    <property type="entry name" value="ALPHA-L-ARABINOFURANOSIDASE 1"/>
    <property type="match status" value="1"/>
</dbReference>
<evidence type="ECO:0000256" key="4">
    <source>
        <dbReference type="ARBA" id="ARBA00012670"/>
    </source>
</evidence>
<evidence type="ECO:0000256" key="8">
    <source>
        <dbReference type="SAM" id="SignalP"/>
    </source>
</evidence>
<evidence type="ECO:0000256" key="3">
    <source>
        <dbReference type="ARBA" id="ARBA00007186"/>
    </source>
</evidence>
<dbReference type="EC" id="3.2.1.55" evidence="4"/>
<dbReference type="Proteomes" id="UP000283269">
    <property type="component" value="Unassembled WGS sequence"/>
</dbReference>
<evidence type="ECO:0000256" key="1">
    <source>
        <dbReference type="ARBA" id="ARBA00001462"/>
    </source>
</evidence>
<comment type="pathway">
    <text evidence="2">Glycan metabolism; L-arabinan degradation.</text>
</comment>
<dbReference type="GO" id="GO:0046373">
    <property type="term" value="P:L-arabinose metabolic process"/>
    <property type="evidence" value="ECO:0007669"/>
    <property type="project" value="InterPro"/>
</dbReference>
<comment type="catalytic activity">
    <reaction evidence="1">
        <text>Hydrolysis of terminal non-reducing alpha-L-arabinofuranoside residues in alpha-L-arabinosides.</text>
        <dbReference type="EC" id="3.2.1.55"/>
    </reaction>
</comment>
<dbReference type="InterPro" id="IPR010720">
    <property type="entry name" value="Alpha-L-AF_C"/>
</dbReference>
<comment type="caution">
    <text evidence="10">The sequence shown here is derived from an EMBL/GenBank/DDBJ whole genome shotgun (WGS) entry which is preliminary data.</text>
</comment>
<feature type="domain" description="Alpha-L-arabinofuranosidase C-terminal" evidence="9">
    <location>
        <begin position="473"/>
        <end position="640"/>
    </location>
</feature>
<dbReference type="Pfam" id="PF22848">
    <property type="entry name" value="ASD1_dom"/>
    <property type="match status" value="1"/>
</dbReference>
<proteinExistence type="inferred from homology"/>
<evidence type="ECO:0000256" key="6">
    <source>
        <dbReference type="ARBA" id="ARBA00022801"/>
    </source>
</evidence>
<dbReference type="Pfam" id="PF06964">
    <property type="entry name" value="Alpha-L-AF_C"/>
    <property type="match status" value="1"/>
</dbReference>
<evidence type="ECO:0000313" key="10">
    <source>
        <dbReference type="EMBL" id="PPQ85023.1"/>
    </source>
</evidence>
<feature type="signal peptide" evidence="8">
    <location>
        <begin position="1"/>
        <end position="24"/>
    </location>
</feature>
<sequence length="649" mass="70323">MIKARILLVALSLALAGLVDVVGAQTTVTISATASHPIPSTMWGQMFEDISMVTPGTSAALAGWKALNGNITVVADSTPVSSALPNALQLTISPGNANAVGFANTGNSGINVVPHTTYKASFYYRFQTASKFRGNFIVSLQDSAGTILNSQKVSISGSQTTWKQVKVSLNTNITPGSTNNMFAITVDGNSAAGETINFAMLSLFPPTFKNRENGMRADIAQALADMKPSFFRLPGGNNLEGQTFDTRWQWNNTLGALADRPGRLGDWGYVNTDGLGLMEYLNWCEDLGMEAIMAVWAGYSLSGTSLPEDQLAPYIQQAIDQINFVIGDPKKSEAAALRASLGHPKPFPLTYVEVGNEDFFAASSYIYRWHDFVTAMQAEFPNIHFIATSDTFSPILSPNPTEYDVHVYQTPTWFAQNSFFYDGFEVAQWDQIFRGIRASFPYRIYINKFKGEYAAISTNPNNIFGSPSQGRLTFPTMQSSAGEAAFMTGLERNSDIVFAASYAPLLGHVTNNQWTPNLLAFDAGSVYRSTSYYVQQLFSLNRGDEYLPSTLPEQLGTVFWSVVRNTSPKEVIIKISNTASSASTLTFILPFKNVASKGSLQLLTGAATSSNTPTNPNLLAPVTSTIVTGQTFNYTAPAVSVNVITIKAS</sequence>
<evidence type="ECO:0000256" key="2">
    <source>
        <dbReference type="ARBA" id="ARBA00004834"/>
    </source>
</evidence>
<evidence type="ECO:0000256" key="5">
    <source>
        <dbReference type="ARBA" id="ARBA00022729"/>
    </source>
</evidence>
<dbReference type="OrthoDB" id="406864at2759"/>
<dbReference type="AlphaFoldDB" id="A0A409X2N6"/>
<reference evidence="10 11" key="1">
    <citation type="journal article" date="2018" name="Evol. Lett.">
        <title>Horizontal gene cluster transfer increased hallucinogenic mushroom diversity.</title>
        <authorList>
            <person name="Reynolds H.T."/>
            <person name="Vijayakumar V."/>
            <person name="Gluck-Thaler E."/>
            <person name="Korotkin H.B."/>
            <person name="Matheny P.B."/>
            <person name="Slot J.C."/>
        </authorList>
    </citation>
    <scope>NUCLEOTIDE SEQUENCE [LARGE SCALE GENOMIC DNA]</scope>
    <source>
        <strain evidence="10 11">2631</strain>
    </source>
</reference>
<dbReference type="GO" id="GO:0031222">
    <property type="term" value="P:arabinan catabolic process"/>
    <property type="evidence" value="ECO:0007669"/>
    <property type="project" value="UniProtKB-UniPathway"/>
</dbReference>
<keyword evidence="11" id="KW-1185">Reference proteome</keyword>
<comment type="similarity">
    <text evidence="3">Belongs to the glycosyl hydrolase 51 family.</text>
</comment>
<keyword evidence="6" id="KW-0378">Hydrolase</keyword>
<dbReference type="InterPro" id="IPR017853">
    <property type="entry name" value="GH"/>
</dbReference>
<gene>
    <name evidence="10" type="ORF">CVT25_010412</name>
</gene>
<evidence type="ECO:0000256" key="7">
    <source>
        <dbReference type="ARBA" id="ARBA00023180"/>
    </source>
</evidence>
<dbReference type="Gene3D" id="3.20.20.80">
    <property type="entry name" value="Glycosidases"/>
    <property type="match status" value="1"/>
</dbReference>
<dbReference type="Gene3D" id="2.60.40.1180">
    <property type="entry name" value="Golgi alpha-mannosidase II"/>
    <property type="match status" value="1"/>
</dbReference>
<accession>A0A409X2N6</accession>
<dbReference type="InParanoid" id="A0A409X2N6"/>
<organism evidence="10 11">
    <name type="scientific">Psilocybe cyanescens</name>
    <dbReference type="NCBI Taxonomy" id="93625"/>
    <lineage>
        <taxon>Eukaryota</taxon>
        <taxon>Fungi</taxon>
        <taxon>Dikarya</taxon>
        <taxon>Basidiomycota</taxon>
        <taxon>Agaricomycotina</taxon>
        <taxon>Agaricomycetes</taxon>
        <taxon>Agaricomycetidae</taxon>
        <taxon>Agaricales</taxon>
        <taxon>Agaricineae</taxon>
        <taxon>Strophariaceae</taxon>
        <taxon>Psilocybe</taxon>
    </lineage>
</organism>
<dbReference type="SUPFAM" id="SSF51445">
    <property type="entry name" value="(Trans)glycosidases"/>
    <property type="match status" value="1"/>
</dbReference>
<dbReference type="InterPro" id="IPR051563">
    <property type="entry name" value="Glycosyl_Hydrolase_51"/>
</dbReference>
<dbReference type="SMART" id="SM00813">
    <property type="entry name" value="Alpha-L-AF_C"/>
    <property type="match status" value="1"/>
</dbReference>
<dbReference type="UniPathway" id="UPA00667"/>
<evidence type="ECO:0000313" key="11">
    <source>
        <dbReference type="Proteomes" id="UP000283269"/>
    </source>
</evidence>
<keyword evidence="7" id="KW-0325">Glycoprotein</keyword>
<feature type="chain" id="PRO_5019376741" description="non-reducing end alpha-L-arabinofuranosidase" evidence="8">
    <location>
        <begin position="25"/>
        <end position="649"/>
    </location>
</feature>
<dbReference type="InterPro" id="IPR013780">
    <property type="entry name" value="Glyco_hydro_b"/>
</dbReference>